<proteinExistence type="predicted"/>
<name>A0A4V6AAI7_POPAL</name>
<comment type="caution">
    <text evidence="2">The sequence shown here is derived from an EMBL/GenBank/DDBJ whole genome shotgun (WGS) entry which is preliminary data.</text>
</comment>
<organism evidence="2">
    <name type="scientific">Populus alba</name>
    <name type="common">White poplar</name>
    <dbReference type="NCBI Taxonomy" id="43335"/>
    <lineage>
        <taxon>Eukaryota</taxon>
        <taxon>Viridiplantae</taxon>
        <taxon>Streptophyta</taxon>
        <taxon>Embryophyta</taxon>
        <taxon>Tracheophyta</taxon>
        <taxon>Spermatophyta</taxon>
        <taxon>Magnoliopsida</taxon>
        <taxon>eudicotyledons</taxon>
        <taxon>Gunneridae</taxon>
        <taxon>Pentapetalae</taxon>
        <taxon>rosids</taxon>
        <taxon>fabids</taxon>
        <taxon>Malpighiales</taxon>
        <taxon>Salicaceae</taxon>
        <taxon>Saliceae</taxon>
        <taxon>Populus</taxon>
    </lineage>
</organism>
<protein>
    <submittedName>
        <fullName evidence="2">Uncharacterized protein</fullName>
    </submittedName>
</protein>
<dbReference type="AlphaFoldDB" id="A0A4V6AAI7"/>
<sequence>MPITACINADLKLYLNIGHTKTHGDRFSYRKPFPTPPIDHTKPLQWRLHRTTANLGFQQPNQNHKPPNTGTHNTHHNQHRFRFTVAKAAPQPMSSSSAPATAHSTIVTPPPLATNRAVEPIGDNHHFQQTTVVLAFSSHACAASTTPKEIEEKETEDGKIINLATLENPR</sequence>
<evidence type="ECO:0000256" key="1">
    <source>
        <dbReference type="SAM" id="MobiDB-lite"/>
    </source>
</evidence>
<gene>
    <name evidence="2" type="ORF">D5086_0000095130</name>
</gene>
<dbReference type="EMBL" id="RCHU01000274">
    <property type="protein sequence ID" value="TKS09386.1"/>
    <property type="molecule type" value="Genomic_DNA"/>
</dbReference>
<accession>A0A4V6AAI7</accession>
<reference evidence="2" key="1">
    <citation type="submission" date="2018-10" db="EMBL/GenBank/DDBJ databases">
        <title>Population genomic analysis revealed the cold adaptation of white poplar.</title>
        <authorList>
            <person name="Liu Y.-J."/>
        </authorList>
    </citation>
    <scope>NUCLEOTIDE SEQUENCE [LARGE SCALE GENOMIC DNA]</scope>
    <source>
        <strain evidence="2">PAL-ZL1</strain>
    </source>
</reference>
<evidence type="ECO:0000313" key="2">
    <source>
        <dbReference type="EMBL" id="TKS09386.1"/>
    </source>
</evidence>
<feature type="region of interest" description="Disordered" evidence="1">
    <location>
        <begin position="57"/>
        <end position="76"/>
    </location>
</feature>
<feature type="compositionally biased region" description="Polar residues" evidence="1">
    <location>
        <begin position="57"/>
        <end position="66"/>
    </location>
</feature>